<evidence type="ECO:0000256" key="2">
    <source>
        <dbReference type="SAM" id="MobiDB-lite"/>
    </source>
</evidence>
<dbReference type="GO" id="GO:0005507">
    <property type="term" value="F:copper ion binding"/>
    <property type="evidence" value="ECO:0007669"/>
    <property type="project" value="InterPro"/>
</dbReference>
<sequence length="192" mass="19988">MAEAGFGLDSGREQNLTTIREVMMQKFAWMAAGAALILCSVADAEEIRVEMNKIDQTGVGESIGSIVATDTAAGLKLAPDLKGLPSGPHGFHVHEFPDCGVKEKDGKAVPGLAASGHFDPDKSAKHAGPEGDGHAGDLPVLKVASDGTAKEAVTAKRLRLADLEKRSLMIHAEDDNYSDKPGGARMACGAVK</sequence>
<dbReference type="PANTHER" id="PTHR10003">
    <property type="entry name" value="SUPEROXIDE DISMUTASE CU-ZN -RELATED"/>
    <property type="match status" value="1"/>
</dbReference>
<dbReference type="EMBL" id="AP017928">
    <property type="protein sequence ID" value="BBA35603.1"/>
    <property type="molecule type" value="Genomic_DNA"/>
</dbReference>
<dbReference type="InterPro" id="IPR024134">
    <property type="entry name" value="SOD_Cu/Zn_/chaperone"/>
</dbReference>
<evidence type="ECO:0000313" key="4">
    <source>
        <dbReference type="EMBL" id="BBA35603.1"/>
    </source>
</evidence>
<name>A0A250KVA3_9GAMM</name>
<evidence type="ECO:0000256" key="1">
    <source>
        <dbReference type="ARBA" id="ARBA00010457"/>
    </source>
</evidence>
<evidence type="ECO:0000259" key="3">
    <source>
        <dbReference type="Pfam" id="PF00080"/>
    </source>
</evidence>
<dbReference type="Pfam" id="PF00080">
    <property type="entry name" value="Sod_Cu"/>
    <property type="match status" value="1"/>
</dbReference>
<dbReference type="InterPro" id="IPR018152">
    <property type="entry name" value="SOD_Cu/Zn_BS"/>
</dbReference>
<evidence type="ECO:0000313" key="5">
    <source>
        <dbReference type="Proteomes" id="UP000266313"/>
    </source>
</evidence>
<dbReference type="InterPro" id="IPR036423">
    <property type="entry name" value="SOD-like_Cu/Zn_dom_sf"/>
</dbReference>
<protein>
    <submittedName>
        <fullName evidence="4">Superoxide dismutase [Cu-Zn]</fullName>
    </submittedName>
</protein>
<dbReference type="InterPro" id="IPR001424">
    <property type="entry name" value="SOD_Cu_Zn_dom"/>
</dbReference>
<feature type="region of interest" description="Disordered" evidence="2">
    <location>
        <begin position="114"/>
        <end position="139"/>
    </location>
</feature>
<dbReference type="AlphaFoldDB" id="A0A250KVA3"/>
<keyword evidence="5" id="KW-1185">Reference proteome</keyword>
<feature type="compositionally biased region" description="Basic and acidic residues" evidence="2">
    <location>
        <begin position="118"/>
        <end position="135"/>
    </location>
</feature>
<dbReference type="Gene3D" id="2.60.40.200">
    <property type="entry name" value="Superoxide dismutase, copper/zinc binding domain"/>
    <property type="match status" value="1"/>
</dbReference>
<comment type="similarity">
    <text evidence="1">Belongs to the Cu-Zn superoxide dismutase family.</text>
</comment>
<dbReference type="KEGG" id="mmai:sS8_3666"/>
<dbReference type="GO" id="GO:0006801">
    <property type="term" value="P:superoxide metabolic process"/>
    <property type="evidence" value="ECO:0007669"/>
    <property type="project" value="InterPro"/>
</dbReference>
<gene>
    <name evidence="4" type="ORF">sS8_3666</name>
</gene>
<dbReference type="SUPFAM" id="SSF49329">
    <property type="entry name" value="Cu,Zn superoxide dismutase-like"/>
    <property type="match status" value="1"/>
</dbReference>
<accession>A0A250KVA3</accession>
<dbReference type="Proteomes" id="UP000266313">
    <property type="component" value="Chromosome"/>
</dbReference>
<reference evidence="4 5" key="1">
    <citation type="submission" date="2016-12" db="EMBL/GenBank/DDBJ databases">
        <title>Genome sequencing of Methylocaldum marinum.</title>
        <authorList>
            <person name="Takeuchi M."/>
            <person name="Kamagata Y."/>
            <person name="Hiraoka S."/>
            <person name="Oshima K."/>
            <person name="Hattori M."/>
            <person name="Iwasaki W."/>
        </authorList>
    </citation>
    <scope>NUCLEOTIDE SEQUENCE [LARGE SCALE GENOMIC DNA]</scope>
    <source>
        <strain evidence="4 5">S8</strain>
    </source>
</reference>
<proteinExistence type="inferred from homology"/>
<dbReference type="PROSITE" id="PS00087">
    <property type="entry name" value="SOD_CU_ZN_1"/>
    <property type="match status" value="1"/>
</dbReference>
<organism evidence="4 5">
    <name type="scientific">Methylocaldum marinum</name>
    <dbReference type="NCBI Taxonomy" id="1432792"/>
    <lineage>
        <taxon>Bacteria</taxon>
        <taxon>Pseudomonadati</taxon>
        <taxon>Pseudomonadota</taxon>
        <taxon>Gammaproteobacteria</taxon>
        <taxon>Methylococcales</taxon>
        <taxon>Methylococcaceae</taxon>
        <taxon>Methylocaldum</taxon>
    </lineage>
</organism>
<dbReference type="NCBIfam" id="NF007628">
    <property type="entry name" value="PRK10290.1"/>
    <property type="match status" value="1"/>
</dbReference>
<feature type="domain" description="Superoxide dismutase copper/zinc binding" evidence="3">
    <location>
        <begin position="65"/>
        <end position="190"/>
    </location>
</feature>